<name>A0ABT0VIL5_9LACO</name>
<evidence type="ECO:0000313" key="7">
    <source>
        <dbReference type="Proteomes" id="UP001057481"/>
    </source>
</evidence>
<dbReference type="Gene3D" id="1.10.1660.10">
    <property type="match status" value="1"/>
</dbReference>
<dbReference type="PROSITE" id="PS50937">
    <property type="entry name" value="HTH_MERR_2"/>
    <property type="match status" value="1"/>
</dbReference>
<keyword evidence="3" id="KW-0238">DNA-binding</keyword>
<dbReference type="InterPro" id="IPR047057">
    <property type="entry name" value="MerR_fam"/>
</dbReference>
<dbReference type="Proteomes" id="UP001057481">
    <property type="component" value="Unassembled WGS sequence"/>
</dbReference>
<dbReference type="EMBL" id="JAGMVS010000066">
    <property type="protein sequence ID" value="MCM2437672.1"/>
    <property type="molecule type" value="Genomic_DNA"/>
</dbReference>
<protein>
    <submittedName>
        <fullName evidence="6">MerR family transcriptional regulator</fullName>
    </submittedName>
</protein>
<feature type="domain" description="HTH merR-type" evidence="5">
    <location>
        <begin position="21"/>
        <end position="91"/>
    </location>
</feature>
<dbReference type="PANTHER" id="PTHR30204:SF69">
    <property type="entry name" value="MERR-FAMILY TRANSCRIPTIONAL REGULATOR"/>
    <property type="match status" value="1"/>
</dbReference>
<proteinExistence type="predicted"/>
<accession>A0ABT0VIL5</accession>
<sequence length="146" mass="17366">MANDPIELHIMKKIFNAEKLFFRIGELSSMTGVSTRQLRYWEQKNYIHSIQRDDEQSARVFHFKEYARVSGIKYFLDQGYSLQAAVKQVNQYIDVSHFLHKFVKEGIKTVKTSNNTCEIDLGWLDEAKTQHLYARLEDEKFKYYVE</sequence>
<evidence type="ECO:0000256" key="2">
    <source>
        <dbReference type="ARBA" id="ARBA00023015"/>
    </source>
</evidence>
<evidence type="ECO:0000313" key="6">
    <source>
        <dbReference type="EMBL" id="MCM2437672.1"/>
    </source>
</evidence>
<dbReference type="CDD" id="cd01105">
    <property type="entry name" value="HTH_GlnR-like"/>
    <property type="match status" value="1"/>
</dbReference>
<gene>
    <name evidence="6" type="ORF">KAK10_07090</name>
</gene>
<dbReference type="SUPFAM" id="SSF46955">
    <property type="entry name" value="Putative DNA-binding domain"/>
    <property type="match status" value="1"/>
</dbReference>
<organism evidence="6 7">
    <name type="scientific">Periweissella beninensis</name>
    <dbReference type="NCBI Taxonomy" id="504936"/>
    <lineage>
        <taxon>Bacteria</taxon>
        <taxon>Bacillati</taxon>
        <taxon>Bacillota</taxon>
        <taxon>Bacilli</taxon>
        <taxon>Lactobacillales</taxon>
        <taxon>Lactobacillaceae</taxon>
        <taxon>Periweissella</taxon>
    </lineage>
</organism>
<dbReference type="InterPro" id="IPR009061">
    <property type="entry name" value="DNA-bd_dom_put_sf"/>
</dbReference>
<keyword evidence="4" id="KW-0804">Transcription</keyword>
<dbReference type="Pfam" id="PF13411">
    <property type="entry name" value="MerR_1"/>
    <property type="match status" value="1"/>
</dbReference>
<dbReference type="SMART" id="SM00422">
    <property type="entry name" value="HTH_MERR"/>
    <property type="match status" value="1"/>
</dbReference>
<reference evidence="6" key="1">
    <citation type="submission" date="2021-04" db="EMBL/GenBank/DDBJ databases">
        <title>Taxonomic assessment of Weissella genus.</title>
        <authorList>
            <person name="Fanelli F."/>
            <person name="Chieffi D."/>
            <person name="Dell'Aquila A."/>
            <person name="Gyu-Sung C."/>
            <person name="Franz C.M.A.P."/>
            <person name="Fusco V."/>
        </authorList>
    </citation>
    <scope>NUCLEOTIDE SEQUENCE</scope>
    <source>
        <strain evidence="6">LMG 25373</strain>
    </source>
</reference>
<keyword evidence="2" id="KW-0805">Transcription regulation</keyword>
<comment type="caution">
    <text evidence="6">The sequence shown here is derived from an EMBL/GenBank/DDBJ whole genome shotgun (WGS) entry which is preliminary data.</text>
</comment>
<dbReference type="InterPro" id="IPR000551">
    <property type="entry name" value="MerR-type_HTH_dom"/>
</dbReference>
<evidence type="ECO:0000256" key="3">
    <source>
        <dbReference type="ARBA" id="ARBA00023125"/>
    </source>
</evidence>
<dbReference type="RefSeq" id="WP_205143367.1">
    <property type="nucleotide sequence ID" value="NZ_JAFBDN010000005.1"/>
</dbReference>
<dbReference type="PANTHER" id="PTHR30204">
    <property type="entry name" value="REDOX-CYCLING DRUG-SENSING TRANSCRIPTIONAL ACTIVATOR SOXR"/>
    <property type="match status" value="1"/>
</dbReference>
<evidence type="ECO:0000259" key="5">
    <source>
        <dbReference type="PROSITE" id="PS50937"/>
    </source>
</evidence>
<keyword evidence="1" id="KW-0678">Repressor</keyword>
<evidence type="ECO:0000256" key="1">
    <source>
        <dbReference type="ARBA" id="ARBA00022491"/>
    </source>
</evidence>
<keyword evidence="7" id="KW-1185">Reference proteome</keyword>
<evidence type="ECO:0000256" key="4">
    <source>
        <dbReference type="ARBA" id="ARBA00023163"/>
    </source>
</evidence>